<evidence type="ECO:0000259" key="1">
    <source>
        <dbReference type="PROSITE" id="PS51186"/>
    </source>
</evidence>
<dbReference type="InterPro" id="IPR000182">
    <property type="entry name" value="GNAT_dom"/>
</dbReference>
<protein>
    <submittedName>
        <fullName evidence="2">GNAT family N-acetyltransferase</fullName>
    </submittedName>
</protein>
<organism evidence="2 3">
    <name type="scientific">Paraclostridium tenue</name>
    <dbReference type="NCBI Taxonomy" id="1737"/>
    <lineage>
        <taxon>Bacteria</taxon>
        <taxon>Bacillati</taxon>
        <taxon>Bacillota</taxon>
        <taxon>Clostridia</taxon>
        <taxon>Peptostreptococcales</taxon>
        <taxon>Peptostreptococcaceae</taxon>
        <taxon>Paraclostridium</taxon>
    </lineage>
</organism>
<comment type="caution">
    <text evidence="2">The sequence shown here is derived from an EMBL/GenBank/DDBJ whole genome shotgun (WGS) entry which is preliminary data.</text>
</comment>
<accession>A0ABN1M3D0</accession>
<dbReference type="SUPFAM" id="SSF55729">
    <property type="entry name" value="Acyl-CoA N-acyltransferases (Nat)"/>
    <property type="match status" value="1"/>
</dbReference>
<name>A0ABN1M3D0_9FIRM</name>
<reference evidence="2 3" key="1">
    <citation type="journal article" date="2019" name="Int. J. Syst. Evol. Microbiol.">
        <title>The Global Catalogue of Microorganisms (GCM) 10K type strain sequencing project: providing services to taxonomists for standard genome sequencing and annotation.</title>
        <authorList>
            <consortium name="The Broad Institute Genomics Platform"/>
            <consortium name="The Broad Institute Genome Sequencing Center for Infectious Disease"/>
            <person name="Wu L."/>
            <person name="Ma J."/>
        </authorList>
    </citation>
    <scope>NUCLEOTIDE SEQUENCE [LARGE SCALE GENOMIC DNA]</scope>
    <source>
        <strain evidence="2 3">JCM 6486</strain>
    </source>
</reference>
<sequence length="146" mass="17325">MYKIKHFKDLNTNEFYEIAKARYEVFACEQHIFEENDFDDIDKNCYHIFLEKSNKIIAYARIIPKEFSSYEDVSIGRVLVLKESRGYGIARNMMIEAINFVKDNLKEDHITLSAQEYIKSLYSSLGFKEISKVYNECNILHVKMRL</sequence>
<dbReference type="PROSITE" id="PS51186">
    <property type="entry name" value="GNAT"/>
    <property type="match status" value="1"/>
</dbReference>
<dbReference type="Proteomes" id="UP001400965">
    <property type="component" value="Unassembled WGS sequence"/>
</dbReference>
<dbReference type="RefSeq" id="WP_346044408.1">
    <property type="nucleotide sequence ID" value="NZ_BAAACP010000007.1"/>
</dbReference>
<proteinExistence type="predicted"/>
<dbReference type="Gene3D" id="3.40.630.30">
    <property type="match status" value="1"/>
</dbReference>
<feature type="domain" description="N-acetyltransferase" evidence="1">
    <location>
        <begin position="5"/>
        <end position="146"/>
    </location>
</feature>
<gene>
    <name evidence="2" type="ORF">GCM10008917_14630</name>
</gene>
<evidence type="ECO:0000313" key="3">
    <source>
        <dbReference type="Proteomes" id="UP001400965"/>
    </source>
</evidence>
<dbReference type="EMBL" id="BAAACP010000007">
    <property type="protein sequence ID" value="GAA0863770.1"/>
    <property type="molecule type" value="Genomic_DNA"/>
</dbReference>
<dbReference type="InterPro" id="IPR016181">
    <property type="entry name" value="Acyl_CoA_acyltransferase"/>
</dbReference>
<dbReference type="Pfam" id="PF13673">
    <property type="entry name" value="Acetyltransf_10"/>
    <property type="match status" value="1"/>
</dbReference>
<keyword evidence="3" id="KW-1185">Reference proteome</keyword>
<evidence type="ECO:0000313" key="2">
    <source>
        <dbReference type="EMBL" id="GAA0863770.1"/>
    </source>
</evidence>